<keyword evidence="3" id="KW-1185">Reference proteome</keyword>
<sequence length="572" mass="65510">MPTYPPGILHCGTINPIWLNGSLPNGEEENVTLLACKQTQKDVCEEEIDIKIMNCSGDFMFTIYLIRRQTQPTALGLAIFVGDGPVLCDDGLSSESGYYPGCTSSFPNETILPKVESILIDGPTFNIPNYPPTPSLIPVFRCKFEDISNKTYVYDVNWYINGHNVTMYKNIEFDNINSTYLTSSDWRGKYQMNMEPEKYEYTVIEGEHIEIPFTSTVPVACIASHPDIQKNCNQNFYIFQPKYQQNTAACMNNIARRDLVFEAQFCGIKLGNLEWNQRKYLKVYGFSDGLYNSDDRSTYIRVTVVDKDSTLTSRLCQSYNDPHITTFDGKYYDYMDVGEYVMYRNSRGPYWITLPIGTEIQFTVSYFKFITRISIKPSIYDINESTGLCGLLSVTKDKSDDLTHRYLGPVNNIKSFGDSWRIDPIVMPDEQLFVNEPSFQKQYIVIDDSEENISQTNGTAQYCVCDKEANPTDDLDQFYTVQCNLTDSTQYCSSDEQSTNNKDNSIPSFVTSCYTTSRKKRSLTHSIHRRSVTDSDDVIDVPSLEYDEDALNIFCEYHGKYVLLKDKILTWD</sequence>
<evidence type="ECO:0008006" key="4">
    <source>
        <dbReference type="Google" id="ProtNLM"/>
    </source>
</evidence>
<evidence type="ECO:0000256" key="1">
    <source>
        <dbReference type="ARBA" id="ARBA00023157"/>
    </source>
</evidence>
<dbReference type="InterPro" id="IPR050780">
    <property type="entry name" value="Mucin_vWF_Thrombospondin_sf"/>
</dbReference>
<dbReference type="AlphaFoldDB" id="A0A8S3SYT4"/>
<protein>
    <recommendedName>
        <fullName evidence="4">VWFD domain-containing protein</fullName>
    </recommendedName>
</protein>
<dbReference type="Proteomes" id="UP000683360">
    <property type="component" value="Unassembled WGS sequence"/>
</dbReference>
<comment type="caution">
    <text evidence="2">The sequence shown here is derived from an EMBL/GenBank/DDBJ whole genome shotgun (WGS) entry which is preliminary data.</text>
</comment>
<reference evidence="2" key="1">
    <citation type="submission" date="2021-03" db="EMBL/GenBank/DDBJ databases">
        <authorList>
            <person name="Bekaert M."/>
        </authorList>
    </citation>
    <scope>NUCLEOTIDE SEQUENCE</scope>
</reference>
<organism evidence="2 3">
    <name type="scientific">Mytilus edulis</name>
    <name type="common">Blue mussel</name>
    <dbReference type="NCBI Taxonomy" id="6550"/>
    <lineage>
        <taxon>Eukaryota</taxon>
        <taxon>Metazoa</taxon>
        <taxon>Spiralia</taxon>
        <taxon>Lophotrochozoa</taxon>
        <taxon>Mollusca</taxon>
        <taxon>Bivalvia</taxon>
        <taxon>Autobranchia</taxon>
        <taxon>Pteriomorphia</taxon>
        <taxon>Mytilida</taxon>
        <taxon>Mytiloidea</taxon>
        <taxon>Mytilidae</taxon>
        <taxon>Mytilinae</taxon>
        <taxon>Mytilus</taxon>
    </lineage>
</organism>
<dbReference type="OrthoDB" id="10001041at2759"/>
<dbReference type="PANTHER" id="PTHR11339">
    <property type="entry name" value="EXTRACELLULAR MATRIX GLYCOPROTEIN RELATED"/>
    <property type="match status" value="1"/>
</dbReference>
<proteinExistence type="predicted"/>
<gene>
    <name evidence="2" type="ORF">MEDL_39710</name>
</gene>
<evidence type="ECO:0000313" key="3">
    <source>
        <dbReference type="Proteomes" id="UP000683360"/>
    </source>
</evidence>
<evidence type="ECO:0000313" key="2">
    <source>
        <dbReference type="EMBL" id="CAG2226670.1"/>
    </source>
</evidence>
<dbReference type="EMBL" id="CAJPWZ010001922">
    <property type="protein sequence ID" value="CAG2226670.1"/>
    <property type="molecule type" value="Genomic_DNA"/>
</dbReference>
<name>A0A8S3SYT4_MYTED</name>
<keyword evidence="1" id="KW-1015">Disulfide bond</keyword>
<accession>A0A8S3SYT4</accession>